<proteinExistence type="inferred from homology"/>
<dbReference type="OrthoDB" id="447842at2759"/>
<keyword evidence="5" id="KW-1185">Reference proteome</keyword>
<dbReference type="AlphaFoldDB" id="A0A835YUT6"/>
<dbReference type="SUPFAM" id="SSF55811">
    <property type="entry name" value="Nudix"/>
    <property type="match status" value="1"/>
</dbReference>
<evidence type="ECO:0000259" key="3">
    <source>
        <dbReference type="PROSITE" id="PS51462"/>
    </source>
</evidence>
<comment type="caution">
    <text evidence="4">The sequence shown here is derived from an EMBL/GenBank/DDBJ whole genome shotgun (WGS) entry which is preliminary data.</text>
</comment>
<dbReference type="InterPro" id="IPR020084">
    <property type="entry name" value="NUDIX_hydrolase_CS"/>
</dbReference>
<dbReference type="PANTHER" id="PTHR43736:SF1">
    <property type="entry name" value="DIHYDRONEOPTERIN TRIPHOSPHATE DIPHOSPHATASE"/>
    <property type="match status" value="1"/>
</dbReference>
<comment type="similarity">
    <text evidence="2">Belongs to the Nudix hydrolase family.</text>
</comment>
<dbReference type="InterPro" id="IPR000086">
    <property type="entry name" value="NUDIX_hydrolase_dom"/>
</dbReference>
<evidence type="ECO:0000313" key="4">
    <source>
        <dbReference type="EMBL" id="KAG5181815.1"/>
    </source>
</evidence>
<dbReference type="PANTHER" id="PTHR43736">
    <property type="entry name" value="ADP-RIBOSE PYROPHOSPHATASE"/>
    <property type="match status" value="1"/>
</dbReference>
<organism evidence="4 5">
    <name type="scientific">Tribonema minus</name>
    <dbReference type="NCBI Taxonomy" id="303371"/>
    <lineage>
        <taxon>Eukaryota</taxon>
        <taxon>Sar</taxon>
        <taxon>Stramenopiles</taxon>
        <taxon>Ochrophyta</taxon>
        <taxon>PX clade</taxon>
        <taxon>Xanthophyceae</taxon>
        <taxon>Tribonematales</taxon>
        <taxon>Tribonemataceae</taxon>
        <taxon>Tribonema</taxon>
    </lineage>
</organism>
<sequence length="261" mass="28260">MKIDGPQNCLLLFKAIEVAFDNEELCFLPNEDGSKLVLHLVNESLKDVCLLDSKHCNDISNPTARLGNACAALQQPPACPHWFAGGSPRFKGSCWCGKDDYCMCTPSLAIDTIVEMVDASGVIKGLVVVRRKDVGKYALVGGFVDVGETVEEAVHREVKEETGLAVWDLRLLPRIYSDPSRDVRRHTVSVVYAARTQGSPSAGDDAASVEILSLEAAKALALKGSAAPDGLHFDHSSILLDYFEHFQPLLGAATGKLFKPH</sequence>
<dbReference type="InterPro" id="IPR015797">
    <property type="entry name" value="NUDIX_hydrolase-like_dom_sf"/>
</dbReference>
<evidence type="ECO:0000256" key="1">
    <source>
        <dbReference type="ARBA" id="ARBA00022801"/>
    </source>
</evidence>
<dbReference type="CDD" id="cd18873">
    <property type="entry name" value="NUDIX_NadM_like"/>
    <property type="match status" value="1"/>
</dbReference>
<evidence type="ECO:0000256" key="2">
    <source>
        <dbReference type="RuleBase" id="RU003476"/>
    </source>
</evidence>
<dbReference type="InterPro" id="IPR020476">
    <property type="entry name" value="Nudix_hydrolase"/>
</dbReference>
<dbReference type="Gene3D" id="3.90.79.10">
    <property type="entry name" value="Nucleoside Triphosphate Pyrophosphohydrolase"/>
    <property type="match status" value="1"/>
</dbReference>
<keyword evidence="1 2" id="KW-0378">Hydrolase</keyword>
<dbReference type="GO" id="GO:0016787">
    <property type="term" value="F:hydrolase activity"/>
    <property type="evidence" value="ECO:0007669"/>
    <property type="project" value="UniProtKB-KW"/>
</dbReference>
<reference evidence="4" key="1">
    <citation type="submission" date="2021-02" db="EMBL/GenBank/DDBJ databases">
        <title>First Annotated Genome of the Yellow-green Alga Tribonema minus.</title>
        <authorList>
            <person name="Mahan K.M."/>
        </authorList>
    </citation>
    <scope>NUCLEOTIDE SEQUENCE</scope>
    <source>
        <strain evidence="4">UTEX B ZZ1240</strain>
    </source>
</reference>
<evidence type="ECO:0000313" key="5">
    <source>
        <dbReference type="Proteomes" id="UP000664859"/>
    </source>
</evidence>
<accession>A0A835YUT6</accession>
<name>A0A835YUT6_9STRA</name>
<dbReference type="PRINTS" id="PR00502">
    <property type="entry name" value="NUDIXFAMILY"/>
</dbReference>
<protein>
    <submittedName>
        <fullName evidence="4">NUDIX hydrolase domain-like protein</fullName>
    </submittedName>
</protein>
<feature type="domain" description="Nudix hydrolase" evidence="3">
    <location>
        <begin position="103"/>
        <end position="234"/>
    </location>
</feature>
<dbReference type="PROSITE" id="PS51462">
    <property type="entry name" value="NUDIX"/>
    <property type="match status" value="1"/>
</dbReference>
<dbReference type="PROSITE" id="PS00893">
    <property type="entry name" value="NUDIX_BOX"/>
    <property type="match status" value="1"/>
</dbReference>
<dbReference type="EMBL" id="JAFCMP010000290">
    <property type="protein sequence ID" value="KAG5181815.1"/>
    <property type="molecule type" value="Genomic_DNA"/>
</dbReference>
<dbReference type="Proteomes" id="UP000664859">
    <property type="component" value="Unassembled WGS sequence"/>
</dbReference>
<dbReference type="Pfam" id="PF00293">
    <property type="entry name" value="NUDIX"/>
    <property type="match status" value="1"/>
</dbReference>
<gene>
    <name evidence="4" type="ORF">JKP88DRAFT_263470</name>
</gene>